<reference evidence="2" key="5">
    <citation type="journal article" date="2021" name="G3 (Bethesda)">
        <title>Aegilops tauschii genome assembly Aet v5.0 features greater sequence contiguity and improved annotation.</title>
        <authorList>
            <person name="Wang L."/>
            <person name="Zhu T."/>
            <person name="Rodriguez J.C."/>
            <person name="Deal K.R."/>
            <person name="Dubcovsky J."/>
            <person name="McGuire P.E."/>
            <person name="Lux T."/>
            <person name="Spannagl M."/>
            <person name="Mayer K.F.X."/>
            <person name="Baldrich P."/>
            <person name="Meyers B.C."/>
            <person name="Huo N."/>
            <person name="Gu Y.Q."/>
            <person name="Zhou H."/>
            <person name="Devos K.M."/>
            <person name="Bennetzen J.L."/>
            <person name="Unver T."/>
            <person name="Budak H."/>
            <person name="Gulick P.J."/>
            <person name="Galiba G."/>
            <person name="Kalapos B."/>
            <person name="Nelson D.R."/>
            <person name="Li P."/>
            <person name="You F.M."/>
            <person name="Luo M.C."/>
            <person name="Dvorak J."/>
        </authorList>
    </citation>
    <scope>NUCLEOTIDE SEQUENCE [LARGE SCALE GENOMIC DNA]</scope>
    <source>
        <strain evidence="2">cv. AL8/78</strain>
    </source>
</reference>
<reference evidence="3" key="1">
    <citation type="journal article" date="2014" name="Science">
        <title>Ancient hybridizations among the ancestral genomes of bread wheat.</title>
        <authorList>
            <consortium name="International Wheat Genome Sequencing Consortium,"/>
            <person name="Marcussen T."/>
            <person name="Sandve S.R."/>
            <person name="Heier L."/>
            <person name="Spannagl M."/>
            <person name="Pfeifer M."/>
            <person name="Jakobsen K.S."/>
            <person name="Wulff B.B."/>
            <person name="Steuernagel B."/>
            <person name="Mayer K.F."/>
            <person name="Olsen O.A."/>
        </authorList>
    </citation>
    <scope>NUCLEOTIDE SEQUENCE [LARGE SCALE GENOMIC DNA]</scope>
    <source>
        <strain evidence="3">cv. AL8/78</strain>
    </source>
</reference>
<evidence type="ECO:0000313" key="3">
    <source>
        <dbReference type="Proteomes" id="UP000015105"/>
    </source>
</evidence>
<sequence>VSARSECSTFSRREHAPHSHNAPHSLGQSTLSLDGQEFDAHVTGARGGDGERRQGHGHHGIDGDRGAEGPCCGR</sequence>
<reference evidence="2" key="3">
    <citation type="journal article" date="2017" name="Nature">
        <title>Genome sequence of the progenitor of the wheat D genome Aegilops tauschii.</title>
        <authorList>
            <person name="Luo M.C."/>
            <person name="Gu Y.Q."/>
            <person name="Puiu D."/>
            <person name="Wang H."/>
            <person name="Twardziok S.O."/>
            <person name="Deal K.R."/>
            <person name="Huo N."/>
            <person name="Zhu T."/>
            <person name="Wang L."/>
            <person name="Wang Y."/>
            <person name="McGuire P.E."/>
            <person name="Liu S."/>
            <person name="Long H."/>
            <person name="Ramasamy R.K."/>
            <person name="Rodriguez J.C."/>
            <person name="Van S.L."/>
            <person name="Yuan L."/>
            <person name="Wang Z."/>
            <person name="Xia Z."/>
            <person name="Xiao L."/>
            <person name="Anderson O.D."/>
            <person name="Ouyang S."/>
            <person name="Liang Y."/>
            <person name="Zimin A.V."/>
            <person name="Pertea G."/>
            <person name="Qi P."/>
            <person name="Bennetzen J.L."/>
            <person name="Dai X."/>
            <person name="Dawson M.W."/>
            <person name="Muller H.G."/>
            <person name="Kugler K."/>
            <person name="Rivarola-Duarte L."/>
            <person name="Spannagl M."/>
            <person name="Mayer K.F.X."/>
            <person name="Lu F.H."/>
            <person name="Bevan M.W."/>
            <person name="Leroy P."/>
            <person name="Li P."/>
            <person name="You F.M."/>
            <person name="Sun Q."/>
            <person name="Liu Z."/>
            <person name="Lyons E."/>
            <person name="Wicker T."/>
            <person name="Salzberg S.L."/>
            <person name="Devos K.M."/>
            <person name="Dvorak J."/>
        </authorList>
    </citation>
    <scope>NUCLEOTIDE SEQUENCE [LARGE SCALE GENOMIC DNA]</scope>
    <source>
        <strain evidence="2">cv. AL8/78</strain>
    </source>
</reference>
<evidence type="ECO:0000256" key="1">
    <source>
        <dbReference type="SAM" id="MobiDB-lite"/>
    </source>
</evidence>
<accession>A0A453MQ15</accession>
<evidence type="ECO:0000313" key="2">
    <source>
        <dbReference type="EnsemblPlants" id="AET6Gv20025800.4"/>
    </source>
</evidence>
<proteinExistence type="predicted"/>
<feature type="region of interest" description="Disordered" evidence="1">
    <location>
        <begin position="1"/>
        <end position="74"/>
    </location>
</feature>
<organism evidence="2 3">
    <name type="scientific">Aegilops tauschii subsp. strangulata</name>
    <name type="common">Goatgrass</name>
    <dbReference type="NCBI Taxonomy" id="200361"/>
    <lineage>
        <taxon>Eukaryota</taxon>
        <taxon>Viridiplantae</taxon>
        <taxon>Streptophyta</taxon>
        <taxon>Embryophyta</taxon>
        <taxon>Tracheophyta</taxon>
        <taxon>Spermatophyta</taxon>
        <taxon>Magnoliopsida</taxon>
        <taxon>Liliopsida</taxon>
        <taxon>Poales</taxon>
        <taxon>Poaceae</taxon>
        <taxon>BOP clade</taxon>
        <taxon>Pooideae</taxon>
        <taxon>Triticodae</taxon>
        <taxon>Triticeae</taxon>
        <taxon>Triticinae</taxon>
        <taxon>Aegilops</taxon>
    </lineage>
</organism>
<dbReference type="Gramene" id="AET6Gv20025800.4">
    <property type="protein sequence ID" value="AET6Gv20025800.4"/>
    <property type="gene ID" value="AET6Gv20025800"/>
</dbReference>
<dbReference type="Proteomes" id="UP000015105">
    <property type="component" value="Chromosome 6D"/>
</dbReference>
<feature type="compositionally biased region" description="Basic and acidic residues" evidence="1">
    <location>
        <begin position="48"/>
        <end position="67"/>
    </location>
</feature>
<reference evidence="2" key="4">
    <citation type="submission" date="2019-03" db="UniProtKB">
        <authorList>
            <consortium name="EnsemblPlants"/>
        </authorList>
    </citation>
    <scope>IDENTIFICATION</scope>
</reference>
<name>A0A453MQ15_AEGTS</name>
<protein>
    <submittedName>
        <fullName evidence="2">Uncharacterized protein</fullName>
    </submittedName>
</protein>
<dbReference type="AlphaFoldDB" id="A0A453MQ15"/>
<keyword evidence="3" id="KW-1185">Reference proteome</keyword>
<dbReference type="EnsemblPlants" id="AET6Gv20025800.4">
    <property type="protein sequence ID" value="AET6Gv20025800.4"/>
    <property type="gene ID" value="AET6Gv20025800"/>
</dbReference>
<feature type="compositionally biased region" description="Polar residues" evidence="1">
    <location>
        <begin position="1"/>
        <end position="10"/>
    </location>
</feature>
<reference evidence="3" key="2">
    <citation type="journal article" date="2017" name="Nat. Plants">
        <title>The Aegilops tauschii genome reveals multiple impacts of transposons.</title>
        <authorList>
            <person name="Zhao G."/>
            <person name="Zou C."/>
            <person name="Li K."/>
            <person name="Wang K."/>
            <person name="Li T."/>
            <person name="Gao L."/>
            <person name="Zhang X."/>
            <person name="Wang H."/>
            <person name="Yang Z."/>
            <person name="Liu X."/>
            <person name="Jiang W."/>
            <person name="Mao L."/>
            <person name="Kong X."/>
            <person name="Jiao Y."/>
            <person name="Jia J."/>
        </authorList>
    </citation>
    <scope>NUCLEOTIDE SEQUENCE [LARGE SCALE GENOMIC DNA]</scope>
    <source>
        <strain evidence="3">cv. AL8/78</strain>
    </source>
</reference>